<dbReference type="SMART" id="SM00028">
    <property type="entry name" value="TPR"/>
    <property type="match status" value="5"/>
</dbReference>
<keyword evidence="5" id="KW-1185">Reference proteome</keyword>
<dbReference type="SUPFAM" id="SSF53756">
    <property type="entry name" value="UDP-Glycosyltransferase/glycogen phosphorylase"/>
    <property type="match status" value="1"/>
</dbReference>
<feature type="repeat" description="TPR" evidence="3">
    <location>
        <begin position="3"/>
        <end position="36"/>
    </location>
</feature>
<dbReference type="AlphaFoldDB" id="A0A1H8Y4T0"/>
<reference evidence="4 5" key="1">
    <citation type="submission" date="2016-10" db="EMBL/GenBank/DDBJ databases">
        <authorList>
            <person name="de Groot N.N."/>
        </authorList>
    </citation>
    <scope>NUCLEOTIDE SEQUENCE [LARGE SCALE GENOMIC DNA]</scope>
    <source>
        <strain evidence="4 5">DSM 13305</strain>
    </source>
</reference>
<feature type="repeat" description="TPR" evidence="3">
    <location>
        <begin position="139"/>
        <end position="172"/>
    </location>
</feature>
<dbReference type="PANTHER" id="PTHR44809:SF1">
    <property type="entry name" value="PROTEIN O-MANNOSYL-TRANSFERASE TMTC1"/>
    <property type="match status" value="1"/>
</dbReference>
<dbReference type="PROSITE" id="PS50293">
    <property type="entry name" value="TPR_REGION"/>
    <property type="match status" value="1"/>
</dbReference>
<evidence type="ECO:0000256" key="3">
    <source>
        <dbReference type="PROSITE-ProRule" id="PRU00339"/>
    </source>
</evidence>
<dbReference type="PROSITE" id="PS50005">
    <property type="entry name" value="TPR"/>
    <property type="match status" value="4"/>
</dbReference>
<accession>A0A1H8Y4T0</accession>
<dbReference type="InterPro" id="IPR013105">
    <property type="entry name" value="TPR_2"/>
</dbReference>
<protein>
    <submittedName>
        <fullName evidence="4">Tetratricopeptide (TPR) repeat</fullName>
    </submittedName>
</protein>
<keyword evidence="2 3" id="KW-0802">TPR repeat</keyword>
<dbReference type="InterPro" id="IPR052943">
    <property type="entry name" value="TMTC_O-mannosyl-trnsfr"/>
</dbReference>
<dbReference type="STRING" id="112903.SAMN04490178_14214"/>
<dbReference type="OrthoDB" id="6193797at2"/>
<dbReference type="Pfam" id="PF00515">
    <property type="entry name" value="TPR_1"/>
    <property type="match status" value="1"/>
</dbReference>
<evidence type="ECO:0000256" key="2">
    <source>
        <dbReference type="ARBA" id="ARBA00022803"/>
    </source>
</evidence>
<dbReference type="Pfam" id="PF07719">
    <property type="entry name" value="TPR_2"/>
    <property type="match status" value="1"/>
</dbReference>
<evidence type="ECO:0000313" key="5">
    <source>
        <dbReference type="Proteomes" id="UP000198847"/>
    </source>
</evidence>
<keyword evidence="1" id="KW-0677">Repeat</keyword>
<organism evidence="4 5">
    <name type="scientific">Propionispora vibrioides</name>
    <dbReference type="NCBI Taxonomy" id="112903"/>
    <lineage>
        <taxon>Bacteria</taxon>
        <taxon>Bacillati</taxon>
        <taxon>Bacillota</taxon>
        <taxon>Negativicutes</taxon>
        <taxon>Selenomonadales</taxon>
        <taxon>Sporomusaceae</taxon>
        <taxon>Propionispora</taxon>
    </lineage>
</organism>
<gene>
    <name evidence="4" type="ORF">SAMN04490178_14214</name>
</gene>
<feature type="repeat" description="TPR" evidence="3">
    <location>
        <begin position="71"/>
        <end position="104"/>
    </location>
</feature>
<evidence type="ECO:0000256" key="1">
    <source>
        <dbReference type="ARBA" id="ARBA00022737"/>
    </source>
</evidence>
<feature type="repeat" description="TPR" evidence="3">
    <location>
        <begin position="37"/>
        <end position="70"/>
    </location>
</feature>
<dbReference type="Pfam" id="PF13432">
    <property type="entry name" value="TPR_16"/>
    <property type="match status" value="1"/>
</dbReference>
<evidence type="ECO:0000313" key="4">
    <source>
        <dbReference type="EMBL" id="SEP47001.1"/>
    </source>
</evidence>
<dbReference type="PANTHER" id="PTHR44809">
    <property type="match status" value="1"/>
</dbReference>
<dbReference type="Proteomes" id="UP000198847">
    <property type="component" value="Unassembled WGS sequence"/>
</dbReference>
<dbReference type="InterPro" id="IPR011990">
    <property type="entry name" value="TPR-like_helical_dom_sf"/>
</dbReference>
<dbReference type="Gene3D" id="1.25.40.10">
    <property type="entry name" value="Tetratricopeptide repeat domain"/>
    <property type="match status" value="3"/>
</dbReference>
<name>A0A1H8Y4T0_9FIRM</name>
<dbReference type="EMBL" id="FODY01000042">
    <property type="protein sequence ID" value="SEP47001.1"/>
    <property type="molecule type" value="Genomic_DNA"/>
</dbReference>
<proteinExistence type="predicted"/>
<dbReference type="SUPFAM" id="SSF48452">
    <property type="entry name" value="TPR-like"/>
    <property type="match status" value="1"/>
</dbReference>
<dbReference type="Gene3D" id="3.40.50.2000">
    <property type="entry name" value="Glycogen Phosphorylase B"/>
    <property type="match status" value="1"/>
</dbReference>
<dbReference type="InterPro" id="IPR019734">
    <property type="entry name" value="TPR_rpt"/>
</dbReference>
<dbReference type="RefSeq" id="WP_091752225.1">
    <property type="nucleotide sequence ID" value="NZ_FODY01000042.1"/>
</dbReference>
<sequence length="489" mass="54667">MTPKNYLDLGIELLKRGDREDAVTAFCLAIKLDAKYVPAYNNLGLVLKDTDRPQEAAACFYRVLELDPDNSYAYNNLGLLWMEAGDREQAAACFHRSIALDPGQAAVYNNLGTVLEEQYCLVEAEAAYRRAVELRSNYPEAQYNLGRFLKVLQRLEEAIPYLQRAVALRPGYQEAGYSLASLYLQQGQFAKGWGLYEQSRRRRYGSRYFSAPHWQGEALAGRRILLYWEYGFGDTLQFVRYVPCIAALAAKVDLWVQPPLAALLKNTYPGLAVYSGTTAPVENYDYVCSLMSLSVILETCLESIPPTVPYVLHSNGAAVSAWQELLGTMAGRGYKVGLVWAGNPNHKNDDNRSIPFSLLSPLLAVQGISWISLQVGPRAGDLAETPSPVLDVSDRLTDFLDTARLVEQLDLVITVDTSVAHLAGSLGKATWVLLAFDTDWRWLLTREDSPWYPAVRLFRQRKPGDWQEVVARVKAALERLPVTVGQVDQ</sequence>